<dbReference type="InterPro" id="IPR036503">
    <property type="entry name" value="Ald_Fedxn_OxRdtase_N_sf"/>
</dbReference>
<dbReference type="InterPro" id="IPR051919">
    <property type="entry name" value="W-dependent_AOR"/>
</dbReference>
<dbReference type="InterPro" id="IPR013984">
    <property type="entry name" value="Ald_Fedxn_OxRdtase_dom2"/>
</dbReference>
<dbReference type="Pfam" id="PF02730">
    <property type="entry name" value="AFOR_N"/>
    <property type="match status" value="1"/>
</dbReference>
<dbReference type="GO" id="GO:0051536">
    <property type="term" value="F:iron-sulfur cluster binding"/>
    <property type="evidence" value="ECO:0007669"/>
    <property type="project" value="InterPro"/>
</dbReference>
<dbReference type="SUPFAM" id="SSF48310">
    <property type="entry name" value="Aldehyde ferredoxin oxidoreductase, C-terminal domains"/>
    <property type="match status" value="1"/>
</dbReference>
<feature type="domain" description="Aldehyde ferredoxin oxidoreductase N-terminal" evidence="1">
    <location>
        <begin position="5"/>
        <end position="193"/>
    </location>
</feature>
<keyword evidence="3" id="KW-1185">Reference proteome</keyword>
<dbReference type="PANTHER" id="PTHR30038">
    <property type="entry name" value="ALDEHYDE FERREDOXIN OXIDOREDUCTASE"/>
    <property type="match status" value="1"/>
</dbReference>
<organism evidence="2 3">
    <name type="scientific">Nanobdella aerobiophila</name>
    <dbReference type="NCBI Taxonomy" id="2586965"/>
    <lineage>
        <taxon>Archaea</taxon>
        <taxon>Nanobdellota</taxon>
        <taxon>Nanobdellia</taxon>
        <taxon>Nanobdellales</taxon>
        <taxon>Nanobdellaceae</taxon>
        <taxon>Nanobdella</taxon>
    </lineage>
</organism>
<dbReference type="GO" id="GO:0009055">
    <property type="term" value="F:electron transfer activity"/>
    <property type="evidence" value="ECO:0007669"/>
    <property type="project" value="InterPro"/>
</dbReference>
<dbReference type="PANTHER" id="PTHR30038:SF7">
    <property type="entry name" value="TUNGSTEN-CONTAINING GLYCERALDEHYDE-3-PHOSPHATE:FERREDOXIN OXIDOREDUCTASE"/>
    <property type="match status" value="1"/>
</dbReference>
<dbReference type="AlphaFoldDB" id="A0A915WRV4"/>
<dbReference type="Gene3D" id="1.10.569.10">
    <property type="entry name" value="Aldehyde Ferredoxin Oxidoreductase Protein, subunit A, domain 2"/>
    <property type="match status" value="1"/>
</dbReference>
<dbReference type="GO" id="GO:0016625">
    <property type="term" value="F:oxidoreductase activity, acting on the aldehyde or oxo group of donors, iron-sulfur protein as acceptor"/>
    <property type="evidence" value="ECO:0007669"/>
    <property type="project" value="InterPro"/>
</dbReference>
<dbReference type="KEGG" id="naer:MJ1_0483"/>
<protein>
    <submittedName>
        <fullName evidence="2">Glyceraldehyde-3-phosphate dehydrogenase</fullName>
    </submittedName>
</protein>
<dbReference type="InterPro" id="IPR036021">
    <property type="entry name" value="Tungsten_al_ferr_oxy-like_C"/>
</dbReference>
<dbReference type="EMBL" id="AP019769">
    <property type="protein sequence ID" value="BBL45639.1"/>
    <property type="molecule type" value="Genomic_DNA"/>
</dbReference>
<dbReference type="InterPro" id="IPR013983">
    <property type="entry name" value="Ald_Fedxn_OxRdtase_N"/>
</dbReference>
<dbReference type="GeneID" id="74568430"/>
<proteinExistence type="predicted"/>
<dbReference type="RefSeq" id="WP_258392954.1">
    <property type="nucleotide sequence ID" value="NZ_AP019769.1"/>
</dbReference>
<evidence type="ECO:0000259" key="1">
    <source>
        <dbReference type="Pfam" id="PF02730"/>
    </source>
</evidence>
<dbReference type="SUPFAM" id="SSF56228">
    <property type="entry name" value="Aldehyde ferredoxin oxidoreductase, N-terminal domain"/>
    <property type="match status" value="1"/>
</dbReference>
<gene>
    <name evidence="2" type="ORF">MJ1_0483</name>
</gene>
<sequence length="508" mass="59817">MIRSLFIDLDKKEFKNEIIDNRTLDYSIILNKDIYRTYERDPYNNNLTILSAGYIKDENDITSLLIYRSPITNSLDINISSFGKYIRNTGNDMIILKGRLDKKYFIIIENDNVIFLEDDIEEDIYNKKEKLYGELKNIYGNEDFILLLNGLGSKYTIYGNLIIFKDDKIKATKGGIGSVLYNYHNISGISIGGNNHVKINEIKINEKNMNFHENINDVYNLIYEKVPILNFKNIYLAKEENKKIFEDFIYPLINNLKKKYPYEPFNMFGPFLGIFDENYISLLIDKANRYGLDTLYLGFILGLILEGLAMNKVNINGLNSSIFDFNNLDRSTENNYKIVDYLMDKIAYEELSILGKNIRYISNIFNLDDISVYAPLGESYSAVFNPYISLGLFLPNIIYDKYFSDHLMNPTDPVSYAELNYGRLESTFYINNLHDNIYNFKRDNVFVKMLEYQKLTNSMPNFNYSKRLNDIYLYISRNYNLNYTFEDYFLNYYNRYKELIYNNKASVV</sequence>
<evidence type="ECO:0000313" key="3">
    <source>
        <dbReference type="Proteomes" id="UP001055553"/>
    </source>
</evidence>
<dbReference type="Proteomes" id="UP001055553">
    <property type="component" value="Chromosome"/>
</dbReference>
<evidence type="ECO:0000313" key="2">
    <source>
        <dbReference type="EMBL" id="BBL45639.1"/>
    </source>
</evidence>
<dbReference type="Gene3D" id="3.60.9.10">
    <property type="entry name" value="Aldehyde ferredoxin oxidoreductase, N-terminal domain"/>
    <property type="match status" value="1"/>
</dbReference>
<accession>A0A915WRV4</accession>
<name>A0A915WRV4_9ARCH</name>
<reference evidence="3" key="1">
    <citation type="journal article" date="2022" name="Int. J. Syst. Evol. Microbiol.">
        <title>Nanobdella aerobiophila gen. nov., sp. nov., a thermoacidophilic, obligate ectosymbiotic archaeon, and proposal of Nanobdellaceae fam. nov., Nanobdellales ord. nov. and Nanobdellia class. nov.</title>
        <authorList>
            <person name="Kato S."/>
            <person name="Ogasawara A."/>
            <person name="Itoh T."/>
            <person name="Sakai H.D."/>
            <person name="Shimizu M."/>
            <person name="Yuki M."/>
            <person name="Kaneko M."/>
            <person name="Takashina T."/>
            <person name="Ohkuma M."/>
        </authorList>
    </citation>
    <scope>NUCLEOTIDE SEQUENCE [LARGE SCALE GENOMIC DNA]</scope>
    <source>
        <strain evidence="3">MJ1</strain>
    </source>
</reference>